<keyword evidence="2" id="KW-1185">Reference proteome</keyword>
<reference evidence="1" key="1">
    <citation type="journal article" date="2023" name="Insect Mol. Biol.">
        <title>Genome sequencing provides insights into the evolution of gene families encoding plant cell wall-degrading enzymes in longhorned beetles.</title>
        <authorList>
            <person name="Shin N.R."/>
            <person name="Okamura Y."/>
            <person name="Kirsch R."/>
            <person name="Pauchet Y."/>
        </authorList>
    </citation>
    <scope>NUCLEOTIDE SEQUENCE</scope>
    <source>
        <strain evidence="1">RBIC_L_NR</strain>
    </source>
</reference>
<organism evidence="1 2">
    <name type="scientific">Rhamnusium bicolor</name>
    <dbReference type="NCBI Taxonomy" id="1586634"/>
    <lineage>
        <taxon>Eukaryota</taxon>
        <taxon>Metazoa</taxon>
        <taxon>Ecdysozoa</taxon>
        <taxon>Arthropoda</taxon>
        <taxon>Hexapoda</taxon>
        <taxon>Insecta</taxon>
        <taxon>Pterygota</taxon>
        <taxon>Neoptera</taxon>
        <taxon>Endopterygota</taxon>
        <taxon>Coleoptera</taxon>
        <taxon>Polyphaga</taxon>
        <taxon>Cucujiformia</taxon>
        <taxon>Chrysomeloidea</taxon>
        <taxon>Cerambycidae</taxon>
        <taxon>Lepturinae</taxon>
        <taxon>Rhagiini</taxon>
        <taxon>Rhamnusium</taxon>
    </lineage>
</organism>
<evidence type="ECO:0000313" key="2">
    <source>
        <dbReference type="Proteomes" id="UP001162156"/>
    </source>
</evidence>
<accession>A0AAV8XCF1</accession>
<sequence length="67" mass="7890">MVKANFIKKSKILKVSFNSGFEELSCSVGTYDVYLLHPFQNNNFCYMTIKWNGKRIYIYKRLNGISK</sequence>
<name>A0AAV8XCF1_9CUCU</name>
<protein>
    <submittedName>
        <fullName evidence="1">Uncharacterized protein</fullName>
    </submittedName>
</protein>
<gene>
    <name evidence="1" type="ORF">NQ314_012231</name>
</gene>
<dbReference type="Proteomes" id="UP001162156">
    <property type="component" value="Unassembled WGS sequence"/>
</dbReference>
<proteinExistence type="predicted"/>
<evidence type="ECO:0000313" key="1">
    <source>
        <dbReference type="EMBL" id="KAJ8936616.1"/>
    </source>
</evidence>
<dbReference type="EMBL" id="JANEYF010003404">
    <property type="protein sequence ID" value="KAJ8936616.1"/>
    <property type="molecule type" value="Genomic_DNA"/>
</dbReference>
<comment type="caution">
    <text evidence="1">The sequence shown here is derived from an EMBL/GenBank/DDBJ whole genome shotgun (WGS) entry which is preliminary data.</text>
</comment>
<dbReference type="AlphaFoldDB" id="A0AAV8XCF1"/>